<evidence type="ECO:0000313" key="2">
    <source>
        <dbReference type="EMBL" id="CAI8011933.1"/>
    </source>
</evidence>
<organism evidence="2 3">
    <name type="scientific">Geodia barretti</name>
    <name type="common">Barrett's horny sponge</name>
    <dbReference type="NCBI Taxonomy" id="519541"/>
    <lineage>
        <taxon>Eukaryota</taxon>
        <taxon>Metazoa</taxon>
        <taxon>Porifera</taxon>
        <taxon>Demospongiae</taxon>
        <taxon>Heteroscleromorpha</taxon>
        <taxon>Tetractinellida</taxon>
        <taxon>Astrophorina</taxon>
        <taxon>Geodiidae</taxon>
        <taxon>Geodia</taxon>
    </lineage>
</organism>
<gene>
    <name evidence="2" type="ORF">GBAR_LOCUS7656</name>
</gene>
<feature type="compositionally biased region" description="Low complexity" evidence="1">
    <location>
        <begin position="165"/>
        <end position="183"/>
    </location>
</feature>
<evidence type="ECO:0000256" key="1">
    <source>
        <dbReference type="SAM" id="MobiDB-lite"/>
    </source>
</evidence>
<comment type="caution">
    <text evidence="2">The sequence shown here is derived from an EMBL/GenBank/DDBJ whole genome shotgun (WGS) entry which is preliminary data.</text>
</comment>
<proteinExistence type="predicted"/>
<sequence>MEQYYRLVCERREQAVRRNQALQRHARQACTSLAVPVDTSKLETLKSQYKLSVERLSPNWLNSHVSQTSQNHGLPSPGLGQQKSLTLHLPQTGNVTNTHYSMSTVSPSFPYQTCLSPHSSTRLPPTANTDPITHPTAVHTGPLTFPKPPAPVSTSTTLTQHQFQTTSAARPSTPPTAGYRSLPKSPVLVSESLSSLPHLAPCPTLAPLCSSQSPAIPHYTDSTALLSQLTETNPSSCAPEQTPRQKPLQPLCPHNIHLQPMQLEKTTYQVSQAISQWMWLLDHTMSWFSLRKTLTLLSLFLHLLFPRTLRSFSLLTMILTVL</sequence>
<protein>
    <submittedName>
        <fullName evidence="2">Uncharacterized protein</fullName>
    </submittedName>
</protein>
<feature type="region of interest" description="Disordered" evidence="1">
    <location>
        <begin position="134"/>
        <end position="183"/>
    </location>
</feature>
<feature type="region of interest" description="Disordered" evidence="1">
    <location>
        <begin position="63"/>
        <end position="83"/>
    </location>
</feature>
<accession>A0AA35W8D3</accession>
<dbReference type="Proteomes" id="UP001174909">
    <property type="component" value="Unassembled WGS sequence"/>
</dbReference>
<dbReference type="AlphaFoldDB" id="A0AA35W8D3"/>
<evidence type="ECO:0000313" key="3">
    <source>
        <dbReference type="Proteomes" id="UP001174909"/>
    </source>
</evidence>
<keyword evidence="3" id="KW-1185">Reference proteome</keyword>
<name>A0AA35W8D3_GEOBA</name>
<feature type="compositionally biased region" description="Polar residues" evidence="1">
    <location>
        <begin position="152"/>
        <end position="164"/>
    </location>
</feature>
<dbReference type="EMBL" id="CASHTH010001134">
    <property type="protein sequence ID" value="CAI8011933.1"/>
    <property type="molecule type" value="Genomic_DNA"/>
</dbReference>
<reference evidence="2" key="1">
    <citation type="submission" date="2023-03" db="EMBL/GenBank/DDBJ databases">
        <authorList>
            <person name="Steffen K."/>
            <person name="Cardenas P."/>
        </authorList>
    </citation>
    <scope>NUCLEOTIDE SEQUENCE</scope>
</reference>